<keyword evidence="10" id="KW-1015">Disulfide bond</keyword>
<evidence type="ECO:0000256" key="16">
    <source>
        <dbReference type="ARBA" id="ARBA00044561"/>
    </source>
</evidence>
<dbReference type="EMBL" id="HBUF01144675">
    <property type="protein sequence ID" value="CAG6646984.1"/>
    <property type="molecule type" value="Transcribed_RNA"/>
</dbReference>
<evidence type="ECO:0000256" key="12">
    <source>
        <dbReference type="ARBA" id="ARBA00023288"/>
    </source>
</evidence>
<reference evidence="21" key="1">
    <citation type="submission" date="2021-05" db="EMBL/GenBank/DDBJ databases">
        <authorList>
            <person name="Alioto T."/>
            <person name="Alioto T."/>
            <person name="Gomez Garrido J."/>
        </authorList>
    </citation>
    <scope>NUCLEOTIDE SEQUENCE</scope>
</reference>
<evidence type="ECO:0000256" key="15">
    <source>
        <dbReference type="ARBA" id="ARBA00044524"/>
    </source>
</evidence>
<dbReference type="CDD" id="cd23595">
    <property type="entry name" value="TFP_LU_ECD_Qvr"/>
    <property type="match status" value="1"/>
</dbReference>
<feature type="chain" id="PRO_5033671754" description="UPAR/Ly6 domain-containing protein qvr" evidence="20">
    <location>
        <begin position="28"/>
        <end position="155"/>
    </location>
</feature>
<evidence type="ECO:0000313" key="21">
    <source>
        <dbReference type="EMBL" id="CAG6646985.1"/>
    </source>
</evidence>
<proteinExistence type="inferred from homology"/>
<evidence type="ECO:0000256" key="1">
    <source>
        <dbReference type="ARBA" id="ARBA00004471"/>
    </source>
</evidence>
<keyword evidence="9 19" id="KW-0472">Membrane</keyword>
<dbReference type="AlphaFoldDB" id="A0A8D8W6P9"/>
<comment type="similarity">
    <text evidence="2">Belongs to the quiver family.</text>
</comment>
<keyword evidence="12" id="KW-0449">Lipoprotein</keyword>
<keyword evidence="5 19" id="KW-0812">Transmembrane</keyword>
<dbReference type="InterPro" id="IPR031424">
    <property type="entry name" value="QVR-like"/>
</dbReference>
<dbReference type="GO" id="GO:0048511">
    <property type="term" value="P:rhythmic process"/>
    <property type="evidence" value="ECO:0007669"/>
    <property type="project" value="UniProtKB-KW"/>
</dbReference>
<evidence type="ECO:0000256" key="17">
    <source>
        <dbReference type="ARBA" id="ARBA00045788"/>
    </source>
</evidence>
<sequence length="155" mass="17794">MYNNNMSVKLYLLPLFLCVYYFRTTKAASATECSPYQARSIYCYECDSWKDKRCLDPFNYSALPAHQPAINPCNGCCVKMVRNARTEFESVRRTCTSKLDISLFMVDHVCMHEGSGRGHMCFCESDRCNAAPSHVGHAVFYLPICLLSLLWFILR</sequence>
<comment type="subcellular location">
    <subcellularLocation>
        <location evidence="1">Cell membrane</location>
        <topology evidence="1">Lipid-anchor</topology>
        <topology evidence="1">GPI-anchor</topology>
        <orientation evidence="1">Extracellular side</orientation>
    </subcellularLocation>
    <subcellularLocation>
        <location evidence="14">Membrane raft</location>
        <topology evidence="14">Lipid-anchor</topology>
        <topology evidence="14">GPI-anchor</topology>
        <orientation evidence="14">Extracellular side</orientation>
    </subcellularLocation>
</comment>
<dbReference type="InterPro" id="IPR050975">
    <property type="entry name" value="Sleep_regulator"/>
</dbReference>
<keyword evidence="8" id="KW-0090">Biological rhythms</keyword>
<dbReference type="GO" id="GO:0030431">
    <property type="term" value="P:sleep"/>
    <property type="evidence" value="ECO:0007669"/>
    <property type="project" value="InterPro"/>
</dbReference>
<evidence type="ECO:0000256" key="20">
    <source>
        <dbReference type="SAM" id="SignalP"/>
    </source>
</evidence>
<evidence type="ECO:0000256" key="19">
    <source>
        <dbReference type="SAM" id="Phobius"/>
    </source>
</evidence>
<dbReference type="GO" id="GO:0045121">
    <property type="term" value="C:membrane raft"/>
    <property type="evidence" value="ECO:0007669"/>
    <property type="project" value="UniProtKB-SubCell"/>
</dbReference>
<dbReference type="GO" id="GO:0032222">
    <property type="term" value="P:regulation of synaptic transmission, cholinergic"/>
    <property type="evidence" value="ECO:0007669"/>
    <property type="project" value="InterPro"/>
</dbReference>
<dbReference type="GO" id="GO:0098552">
    <property type="term" value="C:side of membrane"/>
    <property type="evidence" value="ECO:0007669"/>
    <property type="project" value="UniProtKB-KW"/>
</dbReference>
<evidence type="ECO:0000256" key="7">
    <source>
        <dbReference type="ARBA" id="ARBA00022989"/>
    </source>
</evidence>
<dbReference type="PANTHER" id="PTHR33562:SF31">
    <property type="entry name" value="PROTEIN QUIVER"/>
    <property type="match status" value="1"/>
</dbReference>
<accession>A0A8D8W6P9</accession>
<feature type="transmembrane region" description="Helical" evidence="19">
    <location>
        <begin position="135"/>
        <end position="154"/>
    </location>
</feature>
<evidence type="ECO:0000256" key="5">
    <source>
        <dbReference type="ARBA" id="ARBA00022692"/>
    </source>
</evidence>
<evidence type="ECO:0000256" key="4">
    <source>
        <dbReference type="ARBA" id="ARBA00022622"/>
    </source>
</evidence>
<dbReference type="PANTHER" id="PTHR33562">
    <property type="entry name" value="ATILLA, ISOFORM B-RELATED-RELATED"/>
    <property type="match status" value="1"/>
</dbReference>
<keyword evidence="7 19" id="KW-1133">Transmembrane helix</keyword>
<keyword evidence="4" id="KW-0336">GPI-anchor</keyword>
<evidence type="ECO:0000256" key="10">
    <source>
        <dbReference type="ARBA" id="ARBA00023157"/>
    </source>
</evidence>
<evidence type="ECO:0000256" key="18">
    <source>
        <dbReference type="ARBA" id="ARBA00046769"/>
    </source>
</evidence>
<feature type="signal peptide" evidence="20">
    <location>
        <begin position="1"/>
        <end position="27"/>
    </location>
</feature>
<evidence type="ECO:0000256" key="9">
    <source>
        <dbReference type="ARBA" id="ARBA00023136"/>
    </source>
</evidence>
<keyword evidence="11" id="KW-0325">Glycoprotein</keyword>
<evidence type="ECO:0000256" key="6">
    <source>
        <dbReference type="ARBA" id="ARBA00022729"/>
    </source>
</evidence>
<comment type="subunit">
    <text evidence="18">Interacts (via loop 2 of the three-fingered Ly-6 domain) with Sh/shaker; this interaction may stabilize both components of the complex and may be required for targeting or retention of Sh/shaker to neural cell projections. Interacts (via loop 2 of the three-fingered Ly-6 domain) with nAChRalpha3 and potentially other nicotinic acetylcholine receptors; this interaction is required for antagonism of nicotinic acetylcholine receptors.</text>
</comment>
<comment type="function">
    <text evidence="17">Bifunctional regulator of neuronal activity in the mushroom body, and possibly other regions of the brain, that acts as a signaling molecule required for homeostatic regulation of sleep under normal conditions and after sleep deprivation. Reduces neuronal excitability by enhancing Sh/shaker K(+) channel activity; possibly by stabilizing Sh/shaker to increase protein levels, accelerating its activation kinetics, slowing C-type inactivation and enhancing recovery from inactivation. Specifically affects the A-type K(+) current. Antagonizes nicotinic acetylcholine receptors (nAChRs) to reduce synaptic transmission, possibly by preventing their localization to the cell surface. Required for regulation of neuromuscular excitability and plasticity at neuromuscular junctions.</text>
</comment>
<dbReference type="EMBL" id="HBUF01144676">
    <property type="protein sequence ID" value="CAG6646985.1"/>
    <property type="molecule type" value="Transcribed_RNA"/>
</dbReference>
<organism evidence="21">
    <name type="scientific">Cacopsylla melanoneura</name>
    <dbReference type="NCBI Taxonomy" id="428564"/>
    <lineage>
        <taxon>Eukaryota</taxon>
        <taxon>Metazoa</taxon>
        <taxon>Ecdysozoa</taxon>
        <taxon>Arthropoda</taxon>
        <taxon>Hexapoda</taxon>
        <taxon>Insecta</taxon>
        <taxon>Pterygota</taxon>
        <taxon>Neoptera</taxon>
        <taxon>Paraneoptera</taxon>
        <taxon>Hemiptera</taxon>
        <taxon>Sternorrhyncha</taxon>
        <taxon>Psylloidea</taxon>
        <taxon>Psyllidae</taxon>
        <taxon>Psyllinae</taxon>
        <taxon>Cacopsylla</taxon>
    </lineage>
</organism>
<evidence type="ECO:0000256" key="13">
    <source>
        <dbReference type="ARBA" id="ARBA00031037"/>
    </source>
</evidence>
<evidence type="ECO:0000256" key="3">
    <source>
        <dbReference type="ARBA" id="ARBA00022475"/>
    </source>
</evidence>
<evidence type="ECO:0000256" key="8">
    <source>
        <dbReference type="ARBA" id="ARBA00023108"/>
    </source>
</evidence>
<dbReference type="Pfam" id="PF17064">
    <property type="entry name" value="QVR"/>
    <property type="match status" value="1"/>
</dbReference>
<evidence type="ECO:0000256" key="11">
    <source>
        <dbReference type="ARBA" id="ARBA00023180"/>
    </source>
</evidence>
<evidence type="ECO:0000256" key="14">
    <source>
        <dbReference type="ARBA" id="ARBA00044499"/>
    </source>
</evidence>
<name>A0A8D8W6P9_9HEMI</name>
<keyword evidence="6 20" id="KW-0732">Signal</keyword>
<keyword evidence="3" id="KW-1003">Cell membrane</keyword>
<protein>
    <recommendedName>
        <fullName evidence="15">UPAR/Ly6 domain-containing protein qvr</fullName>
    </recommendedName>
    <alternativeName>
        <fullName evidence="16">Protein quiver</fullName>
    </alternativeName>
    <alternativeName>
        <fullName evidence="13">Protein sleepless</fullName>
    </alternativeName>
</protein>
<evidence type="ECO:0000256" key="2">
    <source>
        <dbReference type="ARBA" id="ARBA00010522"/>
    </source>
</evidence>
<dbReference type="GO" id="GO:0005886">
    <property type="term" value="C:plasma membrane"/>
    <property type="evidence" value="ECO:0007669"/>
    <property type="project" value="UniProtKB-SubCell"/>
</dbReference>